<dbReference type="InterPro" id="IPR008920">
    <property type="entry name" value="TF_FadR/GntR_C"/>
</dbReference>
<proteinExistence type="predicted"/>
<accession>A0ABP9RLY1</accession>
<name>A0ABP9RLY1_9ACTN</name>
<dbReference type="Pfam" id="PF07729">
    <property type="entry name" value="FCD"/>
    <property type="match status" value="1"/>
</dbReference>
<feature type="region of interest" description="Disordered" evidence="4">
    <location>
        <begin position="246"/>
        <end position="267"/>
    </location>
</feature>
<evidence type="ECO:0000256" key="3">
    <source>
        <dbReference type="ARBA" id="ARBA00023163"/>
    </source>
</evidence>
<keyword evidence="7" id="KW-1185">Reference proteome</keyword>
<dbReference type="PROSITE" id="PS50949">
    <property type="entry name" value="HTH_GNTR"/>
    <property type="match status" value="1"/>
</dbReference>
<comment type="caution">
    <text evidence="6">The sequence shown here is derived from an EMBL/GenBank/DDBJ whole genome shotgun (WGS) entry which is preliminary data.</text>
</comment>
<evidence type="ECO:0000259" key="5">
    <source>
        <dbReference type="PROSITE" id="PS50949"/>
    </source>
</evidence>
<gene>
    <name evidence="6" type="ORF">GCM10023322_10290</name>
</gene>
<feature type="domain" description="HTH gntR-type" evidence="5">
    <location>
        <begin position="18"/>
        <end position="85"/>
    </location>
</feature>
<dbReference type="InterPro" id="IPR011711">
    <property type="entry name" value="GntR_C"/>
</dbReference>
<dbReference type="Gene3D" id="1.20.120.530">
    <property type="entry name" value="GntR ligand-binding domain-like"/>
    <property type="match status" value="1"/>
</dbReference>
<dbReference type="PANTHER" id="PTHR43537">
    <property type="entry name" value="TRANSCRIPTIONAL REGULATOR, GNTR FAMILY"/>
    <property type="match status" value="1"/>
</dbReference>
<organism evidence="6 7">
    <name type="scientific">Rugosimonospora acidiphila</name>
    <dbReference type="NCBI Taxonomy" id="556531"/>
    <lineage>
        <taxon>Bacteria</taxon>
        <taxon>Bacillati</taxon>
        <taxon>Actinomycetota</taxon>
        <taxon>Actinomycetes</taxon>
        <taxon>Micromonosporales</taxon>
        <taxon>Micromonosporaceae</taxon>
        <taxon>Rugosimonospora</taxon>
    </lineage>
</organism>
<evidence type="ECO:0000256" key="1">
    <source>
        <dbReference type="ARBA" id="ARBA00023015"/>
    </source>
</evidence>
<dbReference type="InterPro" id="IPR036390">
    <property type="entry name" value="WH_DNA-bd_sf"/>
</dbReference>
<evidence type="ECO:0000256" key="2">
    <source>
        <dbReference type="ARBA" id="ARBA00023125"/>
    </source>
</evidence>
<dbReference type="SUPFAM" id="SSF46785">
    <property type="entry name" value="Winged helix' DNA-binding domain"/>
    <property type="match status" value="1"/>
</dbReference>
<dbReference type="SUPFAM" id="SSF48008">
    <property type="entry name" value="GntR ligand-binding domain-like"/>
    <property type="match status" value="1"/>
</dbReference>
<dbReference type="InterPro" id="IPR000524">
    <property type="entry name" value="Tscrpt_reg_HTH_GntR"/>
</dbReference>
<dbReference type="Proteomes" id="UP001501570">
    <property type="component" value="Unassembled WGS sequence"/>
</dbReference>
<protein>
    <submittedName>
        <fullName evidence="6">GntR family transcriptional regulator</fullName>
    </submittedName>
</protein>
<keyword evidence="2" id="KW-0238">DNA-binding</keyword>
<sequence>MASTDASGGGQVPLAGRQKLPDAVYDWLKAQIMDGELPPSARVNLDEIARRLSVSQSPVREALARLAAEGLVVHEPYRGYSTTPLMSRGQFEELFDFRLLIEPWAAGRAAERCSAADAAALEAELATCVEVAAGSSFSAYGGVIAHDGRFHDLILGLAGNGHLRQALSHSHFPLHMHRLHYKKSIGASAFAEHQRITTAIAQRDPDWAAAAMRRHLEGTRNRWLPVFDEWGGAGIVDADPAGAHAASADPVDAAAGGAAAGGAEADR</sequence>
<keyword evidence="1" id="KW-0805">Transcription regulation</keyword>
<dbReference type="RefSeq" id="WP_345626546.1">
    <property type="nucleotide sequence ID" value="NZ_BAABJQ010000002.1"/>
</dbReference>
<dbReference type="PANTHER" id="PTHR43537:SF45">
    <property type="entry name" value="GNTR FAMILY REGULATORY PROTEIN"/>
    <property type="match status" value="1"/>
</dbReference>
<dbReference type="CDD" id="cd07377">
    <property type="entry name" value="WHTH_GntR"/>
    <property type="match status" value="1"/>
</dbReference>
<dbReference type="Pfam" id="PF00392">
    <property type="entry name" value="GntR"/>
    <property type="match status" value="1"/>
</dbReference>
<dbReference type="InterPro" id="IPR036388">
    <property type="entry name" value="WH-like_DNA-bd_sf"/>
</dbReference>
<dbReference type="EMBL" id="BAABJQ010000002">
    <property type="protein sequence ID" value="GAA5179666.1"/>
    <property type="molecule type" value="Genomic_DNA"/>
</dbReference>
<dbReference type="SMART" id="SM00895">
    <property type="entry name" value="FCD"/>
    <property type="match status" value="1"/>
</dbReference>
<keyword evidence="3" id="KW-0804">Transcription</keyword>
<dbReference type="Gene3D" id="1.10.10.10">
    <property type="entry name" value="Winged helix-like DNA-binding domain superfamily/Winged helix DNA-binding domain"/>
    <property type="match status" value="1"/>
</dbReference>
<evidence type="ECO:0000256" key="4">
    <source>
        <dbReference type="SAM" id="MobiDB-lite"/>
    </source>
</evidence>
<dbReference type="SMART" id="SM00345">
    <property type="entry name" value="HTH_GNTR"/>
    <property type="match status" value="1"/>
</dbReference>
<evidence type="ECO:0000313" key="7">
    <source>
        <dbReference type="Proteomes" id="UP001501570"/>
    </source>
</evidence>
<reference evidence="7" key="1">
    <citation type="journal article" date="2019" name="Int. J. Syst. Evol. Microbiol.">
        <title>The Global Catalogue of Microorganisms (GCM) 10K type strain sequencing project: providing services to taxonomists for standard genome sequencing and annotation.</title>
        <authorList>
            <consortium name="The Broad Institute Genomics Platform"/>
            <consortium name="The Broad Institute Genome Sequencing Center for Infectious Disease"/>
            <person name="Wu L."/>
            <person name="Ma J."/>
        </authorList>
    </citation>
    <scope>NUCLEOTIDE SEQUENCE [LARGE SCALE GENOMIC DNA]</scope>
    <source>
        <strain evidence="7">JCM 18304</strain>
    </source>
</reference>
<evidence type="ECO:0000313" key="6">
    <source>
        <dbReference type="EMBL" id="GAA5179666.1"/>
    </source>
</evidence>